<comment type="subunit">
    <text evidence="5">The Tol-Pal system is composed of five core proteins: the inner membrane proteins TolA, TolQ and TolR, the periplasmic protein TolB and the outer membrane protein Pal. They form a network linking the inner and outer membranes and the peptidoglycan layer.</text>
</comment>
<evidence type="ECO:0000313" key="7">
    <source>
        <dbReference type="EMBL" id="SBS34063.1"/>
    </source>
</evidence>
<dbReference type="SUPFAM" id="SSF69304">
    <property type="entry name" value="Tricorn protease N-terminal domain"/>
    <property type="match status" value="1"/>
</dbReference>
<comment type="similarity">
    <text evidence="2 5">Belongs to the TolB family.</text>
</comment>
<sequence precursor="true">MMLRKWCLVLFTCLLFTSVARAQLVIEVTSGADKLLPIAVVPFGYNGTNPLPQDVAQIVQDDLVRSGLFKAIPRSSMLSQPSKLSDVYYRDWRLLKADYVLIGSIKKIKGDRYRVGFQLLNVLTQKPADDYTTIDVTKNHLRDAAHYISDAVFKKLTGIRGDFSTRILYVTEQHDRTHHPLYKLQVADADGHRPQVIVESNEPILSPAWSRNGRDIAYVMFKNMRPRIFIQELATGKRKQIMSFKGLNGSPAWSPDGKKLALVLSKDGNAEIYTLDLATQKLERMTNNYAIDTEPAWGPKGKTIYFTSDRGGNPQIYRLDIKTKKVERITFEGDSNYRARLTPDGRFLVCIEKLNGDYHIALQDLKTGRVKILTHTDLDESPTISPNGTMVMYATTEHGKEILAVVSVDGLVKYKVPSTDGDVREPAWSPYFN</sequence>
<dbReference type="STRING" id="1792290.MSP8886_02946"/>
<dbReference type="Proteomes" id="UP000092544">
    <property type="component" value="Unassembled WGS sequence"/>
</dbReference>
<dbReference type="RefSeq" id="WP_139063155.1">
    <property type="nucleotide sequence ID" value="NZ_FLOB01000007.1"/>
</dbReference>
<evidence type="ECO:0000256" key="1">
    <source>
        <dbReference type="ARBA" id="ARBA00004418"/>
    </source>
</evidence>
<feature type="domain" description="TolB N-terminal" evidence="6">
    <location>
        <begin position="25"/>
        <end position="126"/>
    </location>
</feature>
<keyword evidence="4 5" id="KW-0574">Periplasm</keyword>
<dbReference type="GO" id="GO:0042597">
    <property type="term" value="C:periplasmic space"/>
    <property type="evidence" value="ECO:0007669"/>
    <property type="project" value="UniProtKB-SubCell"/>
</dbReference>
<dbReference type="Pfam" id="PF07676">
    <property type="entry name" value="PD40"/>
    <property type="match status" value="3"/>
</dbReference>
<dbReference type="EMBL" id="FLOB01000007">
    <property type="protein sequence ID" value="SBS34063.1"/>
    <property type="molecule type" value="Genomic_DNA"/>
</dbReference>
<dbReference type="InterPro" id="IPR011659">
    <property type="entry name" value="WD40"/>
</dbReference>
<evidence type="ECO:0000313" key="8">
    <source>
        <dbReference type="Proteomes" id="UP000092544"/>
    </source>
</evidence>
<dbReference type="Gene3D" id="3.40.50.10070">
    <property type="entry name" value="TolB, N-terminal domain"/>
    <property type="match status" value="1"/>
</dbReference>
<keyword evidence="5" id="KW-0131">Cell cycle</keyword>
<dbReference type="GO" id="GO:0051301">
    <property type="term" value="P:cell division"/>
    <property type="evidence" value="ECO:0007669"/>
    <property type="project" value="UniProtKB-UniRule"/>
</dbReference>
<organism evidence="7 8">
    <name type="scientific">Marinomonas spartinae</name>
    <dbReference type="NCBI Taxonomy" id="1792290"/>
    <lineage>
        <taxon>Bacteria</taxon>
        <taxon>Pseudomonadati</taxon>
        <taxon>Pseudomonadota</taxon>
        <taxon>Gammaproteobacteria</taxon>
        <taxon>Oceanospirillales</taxon>
        <taxon>Oceanospirillaceae</taxon>
        <taxon>Marinomonas</taxon>
    </lineage>
</organism>
<dbReference type="SUPFAM" id="SSF52964">
    <property type="entry name" value="TolB, N-terminal domain"/>
    <property type="match status" value="1"/>
</dbReference>
<name>A0A1A8TN54_9GAMM</name>
<evidence type="ECO:0000256" key="4">
    <source>
        <dbReference type="ARBA" id="ARBA00022764"/>
    </source>
</evidence>
<dbReference type="InterPro" id="IPR011042">
    <property type="entry name" value="6-blade_b-propeller_TolB-like"/>
</dbReference>
<accession>A0A1A8TN54</accession>
<keyword evidence="8" id="KW-1185">Reference proteome</keyword>
<evidence type="ECO:0000256" key="3">
    <source>
        <dbReference type="ARBA" id="ARBA00022729"/>
    </source>
</evidence>
<dbReference type="PANTHER" id="PTHR36842">
    <property type="entry name" value="PROTEIN TOLB HOMOLOG"/>
    <property type="match status" value="1"/>
</dbReference>
<dbReference type="Pfam" id="PF04052">
    <property type="entry name" value="TolB_N"/>
    <property type="match status" value="1"/>
</dbReference>
<evidence type="ECO:0000256" key="5">
    <source>
        <dbReference type="HAMAP-Rule" id="MF_00671"/>
    </source>
</evidence>
<dbReference type="Gene3D" id="2.120.10.30">
    <property type="entry name" value="TolB, C-terminal domain"/>
    <property type="match status" value="1"/>
</dbReference>
<dbReference type="PANTHER" id="PTHR36842:SF1">
    <property type="entry name" value="PROTEIN TOLB"/>
    <property type="match status" value="1"/>
</dbReference>
<dbReference type="InterPro" id="IPR007195">
    <property type="entry name" value="TolB_N"/>
</dbReference>
<comment type="subcellular location">
    <subcellularLocation>
        <location evidence="1 5">Periplasm</location>
    </subcellularLocation>
</comment>
<reference evidence="7 8" key="1">
    <citation type="submission" date="2016-06" db="EMBL/GenBank/DDBJ databases">
        <authorList>
            <person name="Kjaerup R.B."/>
            <person name="Dalgaard T.S."/>
            <person name="Juul-Madsen H.R."/>
        </authorList>
    </citation>
    <scope>NUCLEOTIDE SEQUENCE [LARGE SCALE GENOMIC DNA]</scope>
    <source>
        <strain evidence="7 8">CECT 8886</strain>
    </source>
</reference>
<protein>
    <recommendedName>
        <fullName evidence="5">Tol-Pal system protein TolB</fullName>
    </recommendedName>
</protein>
<keyword evidence="3 5" id="KW-0732">Signal</keyword>
<comment type="function">
    <text evidence="5">Part of the Tol-Pal system, which plays a role in outer membrane invagination during cell division and is important for maintaining outer membrane integrity.</text>
</comment>
<dbReference type="InterPro" id="IPR014167">
    <property type="entry name" value="Tol-Pal_TolB"/>
</dbReference>
<dbReference type="AlphaFoldDB" id="A0A1A8TN54"/>
<dbReference type="OrthoDB" id="9802240at2"/>
<gene>
    <name evidence="5 7" type="primary">tolB</name>
    <name evidence="7" type="ORF">MSP8886_02946</name>
</gene>
<feature type="signal peptide" evidence="5">
    <location>
        <begin position="1"/>
        <end position="22"/>
    </location>
</feature>
<evidence type="ECO:0000256" key="2">
    <source>
        <dbReference type="ARBA" id="ARBA00009820"/>
    </source>
</evidence>
<evidence type="ECO:0000259" key="6">
    <source>
        <dbReference type="Pfam" id="PF04052"/>
    </source>
</evidence>
<dbReference type="GO" id="GO:0017038">
    <property type="term" value="P:protein import"/>
    <property type="evidence" value="ECO:0007669"/>
    <property type="project" value="InterPro"/>
</dbReference>
<keyword evidence="5" id="KW-0132">Cell division</keyword>
<proteinExistence type="inferred from homology"/>
<feature type="chain" id="PRO_5009003120" description="Tol-Pal system protein TolB" evidence="5">
    <location>
        <begin position="23"/>
        <end position="433"/>
    </location>
</feature>
<dbReference type="NCBIfam" id="TIGR02800">
    <property type="entry name" value="propeller_TolB"/>
    <property type="match status" value="1"/>
</dbReference>
<dbReference type="HAMAP" id="MF_00671">
    <property type="entry name" value="TolB"/>
    <property type="match status" value="1"/>
</dbReference>